<feature type="region of interest" description="Disordered" evidence="1">
    <location>
        <begin position="174"/>
        <end position="218"/>
    </location>
</feature>
<evidence type="ECO:0000256" key="1">
    <source>
        <dbReference type="SAM" id="MobiDB-lite"/>
    </source>
</evidence>
<feature type="compositionally biased region" description="Basic and acidic residues" evidence="1">
    <location>
        <begin position="64"/>
        <end position="74"/>
    </location>
</feature>
<protein>
    <submittedName>
        <fullName evidence="2">Uncharacterized protein</fullName>
    </submittedName>
</protein>
<name>A0AAV7NV86_PLEWA</name>
<evidence type="ECO:0000313" key="2">
    <source>
        <dbReference type="EMBL" id="KAJ1119351.1"/>
    </source>
</evidence>
<feature type="region of interest" description="Disordered" evidence="1">
    <location>
        <begin position="1"/>
        <end position="34"/>
    </location>
</feature>
<evidence type="ECO:0000313" key="3">
    <source>
        <dbReference type="Proteomes" id="UP001066276"/>
    </source>
</evidence>
<dbReference type="EMBL" id="JANPWB010000012">
    <property type="protein sequence ID" value="KAJ1119351.1"/>
    <property type="molecule type" value="Genomic_DNA"/>
</dbReference>
<reference evidence="2" key="1">
    <citation type="journal article" date="2022" name="bioRxiv">
        <title>Sequencing and chromosome-scale assembly of the giantPleurodeles waltlgenome.</title>
        <authorList>
            <person name="Brown T."/>
            <person name="Elewa A."/>
            <person name="Iarovenko S."/>
            <person name="Subramanian E."/>
            <person name="Araus A.J."/>
            <person name="Petzold A."/>
            <person name="Susuki M."/>
            <person name="Suzuki K.-i.T."/>
            <person name="Hayashi T."/>
            <person name="Toyoda A."/>
            <person name="Oliveira C."/>
            <person name="Osipova E."/>
            <person name="Leigh N.D."/>
            <person name="Simon A."/>
            <person name="Yun M.H."/>
        </authorList>
    </citation>
    <scope>NUCLEOTIDE SEQUENCE</scope>
    <source>
        <strain evidence="2">20211129_DDA</strain>
        <tissue evidence="2">Liver</tissue>
    </source>
</reference>
<gene>
    <name evidence="2" type="ORF">NDU88_007537</name>
</gene>
<feature type="region of interest" description="Disordered" evidence="1">
    <location>
        <begin position="56"/>
        <end position="84"/>
    </location>
</feature>
<dbReference type="AlphaFoldDB" id="A0AAV7NV86"/>
<accession>A0AAV7NV86</accession>
<comment type="caution">
    <text evidence="2">The sequence shown here is derived from an EMBL/GenBank/DDBJ whole genome shotgun (WGS) entry which is preliminary data.</text>
</comment>
<keyword evidence="3" id="KW-1185">Reference proteome</keyword>
<proteinExistence type="predicted"/>
<sequence length="323" mass="34911">MSCRGVYPSPPDKSLLSEPTGGPTHRTPGHLTVPGCLRSTLSAVQFRQGPRLARLQLHPSSPEGYRHQKEKGERGPPTAFSEHKSVGEALTVRRATPGTGEDSTIWTSLCRYGFPWGLDRSTAPRSLLQPIFAPGSPWAPHFSVRKQKRLHVFSGGDYIAVMTAAPTWIFCGSEQPSSAASDSSRGPKNRRRHDRSSPRTLLRGPKGAGDGQGLPHPDVAEQVWLPPGLWLLHGPTQLPGADPSLQMAPVLPTSLSGRRSAPARFQATSMLILRWRPPSWIFASPSRPVLLLLARAASLKTASGTIARSHAPLAQLLAGLWGF</sequence>
<organism evidence="2 3">
    <name type="scientific">Pleurodeles waltl</name>
    <name type="common">Iberian ribbed newt</name>
    <dbReference type="NCBI Taxonomy" id="8319"/>
    <lineage>
        <taxon>Eukaryota</taxon>
        <taxon>Metazoa</taxon>
        <taxon>Chordata</taxon>
        <taxon>Craniata</taxon>
        <taxon>Vertebrata</taxon>
        <taxon>Euteleostomi</taxon>
        <taxon>Amphibia</taxon>
        <taxon>Batrachia</taxon>
        <taxon>Caudata</taxon>
        <taxon>Salamandroidea</taxon>
        <taxon>Salamandridae</taxon>
        <taxon>Pleurodelinae</taxon>
        <taxon>Pleurodeles</taxon>
    </lineage>
</organism>
<dbReference type="Proteomes" id="UP001066276">
    <property type="component" value="Chromosome 8"/>
</dbReference>